<dbReference type="EMBL" id="JNBS01000239">
    <property type="protein sequence ID" value="OQS07447.1"/>
    <property type="molecule type" value="Genomic_DNA"/>
</dbReference>
<comment type="caution">
    <text evidence="7">The sequence shown here is derived from an EMBL/GenBank/DDBJ whole genome shotgun (WGS) entry which is preliminary data.</text>
</comment>
<dbReference type="Gene3D" id="1.25.40.20">
    <property type="entry name" value="Ankyrin repeat-containing domain"/>
    <property type="match status" value="1"/>
</dbReference>
<evidence type="ECO:0000256" key="2">
    <source>
        <dbReference type="ARBA" id="ARBA00022771"/>
    </source>
</evidence>
<dbReference type="GO" id="GO:0008270">
    <property type="term" value="F:zinc ion binding"/>
    <property type="evidence" value="ECO:0007669"/>
    <property type="project" value="UniProtKB-KW"/>
</dbReference>
<evidence type="ECO:0000313" key="7">
    <source>
        <dbReference type="EMBL" id="OQS07447.1"/>
    </source>
</evidence>
<name>A0A1W0AAU8_9STRA</name>
<dbReference type="STRING" id="74557.A0A1W0AAU8"/>
<dbReference type="AlphaFoldDB" id="A0A1W0AAU8"/>
<evidence type="ECO:0000313" key="8">
    <source>
        <dbReference type="Proteomes" id="UP000243217"/>
    </source>
</evidence>
<feature type="domain" description="FYVE-type" evidence="6">
    <location>
        <begin position="227"/>
        <end position="286"/>
    </location>
</feature>
<dbReference type="SUPFAM" id="SSF57903">
    <property type="entry name" value="FYVE/PHD zinc finger"/>
    <property type="match status" value="1"/>
</dbReference>
<keyword evidence="8" id="KW-1185">Reference proteome</keyword>
<dbReference type="PROSITE" id="PS50178">
    <property type="entry name" value="ZF_FYVE"/>
    <property type="match status" value="1"/>
</dbReference>
<dbReference type="Proteomes" id="UP000243217">
    <property type="component" value="Unassembled WGS sequence"/>
</dbReference>
<dbReference type="InterPro" id="IPR011011">
    <property type="entry name" value="Znf_FYVE_PHD"/>
</dbReference>
<evidence type="ECO:0000256" key="3">
    <source>
        <dbReference type="ARBA" id="ARBA00022833"/>
    </source>
</evidence>
<dbReference type="OrthoDB" id="79249at2759"/>
<dbReference type="SUPFAM" id="SSF48403">
    <property type="entry name" value="Ankyrin repeat"/>
    <property type="match status" value="1"/>
</dbReference>
<keyword evidence="1" id="KW-0479">Metal-binding</keyword>
<feature type="compositionally biased region" description="Polar residues" evidence="5">
    <location>
        <begin position="361"/>
        <end position="375"/>
    </location>
</feature>
<feature type="region of interest" description="Disordered" evidence="5">
    <location>
        <begin position="289"/>
        <end position="343"/>
    </location>
</feature>
<protein>
    <recommendedName>
        <fullName evidence="6">FYVE-type domain-containing protein</fullName>
    </recommendedName>
</protein>
<evidence type="ECO:0000256" key="5">
    <source>
        <dbReference type="SAM" id="MobiDB-lite"/>
    </source>
</evidence>
<sequence length="466" mass="51558">MSKSLKEGIRLAEEGDWDGLLACLLKNPLAAQQRDHYGMLPLHWACTENDVPINVLLALLDAYPDATLCKNDAQMLPLHVAIRSNIGASSLAILCTASPESIWSKLPDGLRPLAMATMSGLDEDSLGVLQKAEEKYRWDHPEVDGEDDDTQYEETKRDLLRQSQMMRDSLRESQVFATLGGTHCDEQVHSFVYQSGIEEVEEESVIESSPALLMKRASSTSSTSSSRKGDSGCHVCHKSFSVFRKKYVCCQCRVILCKHHVAGRLAHAPTESSKYSLCGDCFLKQSDHPSSNQLPMPKRFVQPPSISNLLPSPESTPPSKRSYTELPTPPPSMRRPSANSRGDMEAMDKEILMRKFIGTRASGSGSDTASCTGSEQEPGDVSSLQQQIRLLEARNSALELRVFEQEKQHNEAMLLLTQTMTRMAELEIKLSNMGQGYGMSSASHSFSSVENGLDFRNPFTEQFSTS</sequence>
<dbReference type="InterPro" id="IPR017455">
    <property type="entry name" value="Znf_FYVE-rel"/>
</dbReference>
<dbReference type="Gene3D" id="3.30.40.10">
    <property type="entry name" value="Zinc/RING finger domain, C3HC4 (zinc finger)"/>
    <property type="match status" value="1"/>
</dbReference>
<accession>A0A1W0AAU8</accession>
<evidence type="ECO:0000259" key="6">
    <source>
        <dbReference type="PROSITE" id="PS50178"/>
    </source>
</evidence>
<keyword evidence="2 4" id="KW-0863">Zinc-finger</keyword>
<keyword evidence="3" id="KW-0862">Zinc</keyword>
<organism evidence="7 8">
    <name type="scientific">Thraustotheca clavata</name>
    <dbReference type="NCBI Taxonomy" id="74557"/>
    <lineage>
        <taxon>Eukaryota</taxon>
        <taxon>Sar</taxon>
        <taxon>Stramenopiles</taxon>
        <taxon>Oomycota</taxon>
        <taxon>Saprolegniomycetes</taxon>
        <taxon>Saprolegniales</taxon>
        <taxon>Achlyaceae</taxon>
        <taxon>Thraustotheca</taxon>
    </lineage>
</organism>
<reference evidence="7 8" key="1">
    <citation type="journal article" date="2014" name="Genome Biol. Evol.">
        <title>The secreted proteins of Achlya hypogyna and Thraustotheca clavata identify the ancestral oomycete secretome and reveal gene acquisitions by horizontal gene transfer.</title>
        <authorList>
            <person name="Misner I."/>
            <person name="Blouin N."/>
            <person name="Leonard G."/>
            <person name="Richards T.A."/>
            <person name="Lane C.E."/>
        </authorList>
    </citation>
    <scope>NUCLEOTIDE SEQUENCE [LARGE SCALE GENOMIC DNA]</scope>
    <source>
        <strain evidence="7 8">ATCC 34112</strain>
    </source>
</reference>
<dbReference type="InterPro" id="IPR036770">
    <property type="entry name" value="Ankyrin_rpt-contain_sf"/>
</dbReference>
<dbReference type="InterPro" id="IPR013083">
    <property type="entry name" value="Znf_RING/FYVE/PHD"/>
</dbReference>
<gene>
    <name evidence="7" type="ORF">THRCLA_00540</name>
</gene>
<dbReference type="CDD" id="cd00065">
    <property type="entry name" value="FYVE_like_SF"/>
    <property type="match status" value="1"/>
</dbReference>
<feature type="region of interest" description="Disordered" evidence="5">
    <location>
        <begin position="359"/>
        <end position="382"/>
    </location>
</feature>
<evidence type="ECO:0000256" key="4">
    <source>
        <dbReference type="PROSITE-ProRule" id="PRU00091"/>
    </source>
</evidence>
<proteinExistence type="predicted"/>
<evidence type="ECO:0000256" key="1">
    <source>
        <dbReference type="ARBA" id="ARBA00022723"/>
    </source>
</evidence>